<comment type="caution">
    <text evidence="3">The sequence shown here is derived from an EMBL/GenBank/DDBJ whole genome shotgun (WGS) entry which is preliminary data.</text>
</comment>
<dbReference type="Gene3D" id="2.60.120.10">
    <property type="entry name" value="Jelly Rolls"/>
    <property type="match status" value="1"/>
</dbReference>
<keyword evidence="4" id="KW-1185">Reference proteome</keyword>
<dbReference type="AlphaFoldDB" id="A0A5B0X014"/>
<dbReference type="InterPro" id="IPR008579">
    <property type="entry name" value="UGlyAH_Cupin_dom"/>
</dbReference>
<dbReference type="InterPro" id="IPR014710">
    <property type="entry name" value="RmlC-like_jellyroll"/>
</dbReference>
<dbReference type="Proteomes" id="UP000323708">
    <property type="component" value="Unassembled WGS sequence"/>
</dbReference>
<proteinExistence type="predicted"/>
<reference evidence="3 4" key="1">
    <citation type="submission" date="2019-09" db="EMBL/GenBank/DDBJ databases">
        <authorList>
            <person name="Chen X.-Y."/>
        </authorList>
    </citation>
    <scope>NUCLEOTIDE SEQUENCE [LARGE SCALE GENOMIC DNA]</scope>
    <source>
        <strain evidence="3 4">NY5</strain>
    </source>
</reference>
<dbReference type="EMBL" id="VTUX01000003">
    <property type="protein sequence ID" value="KAA1192653.1"/>
    <property type="molecule type" value="Genomic_DNA"/>
</dbReference>
<dbReference type="SUPFAM" id="SSF51182">
    <property type="entry name" value="RmlC-like cupins"/>
    <property type="match status" value="1"/>
</dbReference>
<keyword evidence="1" id="KW-0732">Signal</keyword>
<dbReference type="Pfam" id="PF05899">
    <property type="entry name" value="Cupin_3"/>
    <property type="match status" value="1"/>
</dbReference>
<dbReference type="PANTHER" id="PTHR40943:SF1">
    <property type="entry name" value="CYTOPLASMIC PROTEIN"/>
    <property type="match status" value="1"/>
</dbReference>
<sequence>MKKLSTFLFSAAMLCGIVLAEEEMMHKTIVSLDPSEMENVALDAVTEHPYMQVIAGDNPVAGSLNKFHSNDGKFEVDFYHGSEVTLKLADWPVHEVMYFVEGQVEITDESGSARIYGPGDALVMPKGFNGTWRQLSPIKKISVSYPHD</sequence>
<dbReference type="PANTHER" id="PTHR40943">
    <property type="entry name" value="CYTOPLASMIC PROTEIN-RELATED"/>
    <property type="match status" value="1"/>
</dbReference>
<feature type="chain" id="PRO_5022916654" evidence="1">
    <location>
        <begin position="21"/>
        <end position="148"/>
    </location>
</feature>
<organism evidence="3 4">
    <name type="scientific">Pseudohalioglobus sediminis</name>
    <dbReference type="NCBI Taxonomy" id="2606449"/>
    <lineage>
        <taxon>Bacteria</taxon>
        <taxon>Pseudomonadati</taxon>
        <taxon>Pseudomonadota</taxon>
        <taxon>Gammaproteobacteria</taxon>
        <taxon>Cellvibrionales</taxon>
        <taxon>Halieaceae</taxon>
        <taxon>Pseudohalioglobus</taxon>
    </lineage>
</organism>
<evidence type="ECO:0000313" key="4">
    <source>
        <dbReference type="Proteomes" id="UP000323708"/>
    </source>
</evidence>
<dbReference type="InterPro" id="IPR011051">
    <property type="entry name" value="RmlC_Cupin_sf"/>
</dbReference>
<evidence type="ECO:0000259" key="2">
    <source>
        <dbReference type="Pfam" id="PF05899"/>
    </source>
</evidence>
<accession>A0A5B0X014</accession>
<feature type="signal peptide" evidence="1">
    <location>
        <begin position="1"/>
        <end position="20"/>
    </location>
</feature>
<evidence type="ECO:0000256" key="1">
    <source>
        <dbReference type="SAM" id="SignalP"/>
    </source>
</evidence>
<evidence type="ECO:0000313" key="3">
    <source>
        <dbReference type="EMBL" id="KAA1192653.1"/>
    </source>
</evidence>
<feature type="domain" description="(S)-ureidoglycine aminohydrolase cupin" evidence="2">
    <location>
        <begin position="90"/>
        <end position="140"/>
    </location>
</feature>
<gene>
    <name evidence="3" type="ORF">F0M18_08300</name>
</gene>
<protein>
    <submittedName>
        <fullName evidence="3">DUF861 domain-containing protein</fullName>
    </submittedName>
</protein>
<dbReference type="RefSeq" id="WP_149610936.1">
    <property type="nucleotide sequence ID" value="NZ_VTUX01000003.1"/>
</dbReference>
<name>A0A5B0X014_9GAMM</name>